<accession>A0ABU7AA04</accession>
<sequence>VVTGRCCCAVVAHQRAINLGFKSSGEPEGGVSSLSHYCGNVYRRINGFCLLLLMPCLEEYGNSSLNVSAVSLHSASFLDPRFLASEDLPPACPPSHDKFSFFERIERRETQSQKNKEVLSSQLHPPANLNHRGTDLFLQSFSESSAL</sequence>
<organism evidence="1 2">
    <name type="scientific">Ataeniobius toweri</name>
    <dbReference type="NCBI Taxonomy" id="208326"/>
    <lineage>
        <taxon>Eukaryota</taxon>
        <taxon>Metazoa</taxon>
        <taxon>Chordata</taxon>
        <taxon>Craniata</taxon>
        <taxon>Vertebrata</taxon>
        <taxon>Euteleostomi</taxon>
        <taxon>Actinopterygii</taxon>
        <taxon>Neopterygii</taxon>
        <taxon>Teleostei</taxon>
        <taxon>Neoteleostei</taxon>
        <taxon>Acanthomorphata</taxon>
        <taxon>Ovalentaria</taxon>
        <taxon>Atherinomorphae</taxon>
        <taxon>Cyprinodontiformes</taxon>
        <taxon>Goodeidae</taxon>
        <taxon>Ataeniobius</taxon>
    </lineage>
</organism>
<name>A0ABU7AA04_9TELE</name>
<reference evidence="1 2" key="1">
    <citation type="submission" date="2021-07" db="EMBL/GenBank/DDBJ databases">
        <authorList>
            <person name="Palmer J.M."/>
        </authorList>
    </citation>
    <scope>NUCLEOTIDE SEQUENCE [LARGE SCALE GENOMIC DNA]</scope>
    <source>
        <strain evidence="1 2">AT_MEX2019</strain>
        <tissue evidence="1">Muscle</tissue>
    </source>
</reference>
<evidence type="ECO:0000313" key="1">
    <source>
        <dbReference type="EMBL" id="MED6234429.1"/>
    </source>
</evidence>
<proteinExistence type="predicted"/>
<keyword evidence="2" id="KW-1185">Reference proteome</keyword>
<protein>
    <submittedName>
        <fullName evidence="1">Uncharacterized protein</fullName>
    </submittedName>
</protein>
<evidence type="ECO:0000313" key="2">
    <source>
        <dbReference type="Proteomes" id="UP001345963"/>
    </source>
</evidence>
<feature type="non-terminal residue" evidence="1">
    <location>
        <position position="1"/>
    </location>
</feature>
<dbReference type="EMBL" id="JAHUTI010007870">
    <property type="protein sequence ID" value="MED6234429.1"/>
    <property type="molecule type" value="Genomic_DNA"/>
</dbReference>
<dbReference type="Proteomes" id="UP001345963">
    <property type="component" value="Unassembled WGS sequence"/>
</dbReference>
<gene>
    <name evidence="1" type="ORF">ATANTOWER_029896</name>
</gene>
<comment type="caution">
    <text evidence="1">The sequence shown here is derived from an EMBL/GenBank/DDBJ whole genome shotgun (WGS) entry which is preliminary data.</text>
</comment>